<name>A0A371ART7_9FIRM</name>
<protein>
    <submittedName>
        <fullName evidence="1">Type II-A CRISPR-associated protein Csn2</fullName>
    </submittedName>
</protein>
<dbReference type="EMBL" id="QRCT01000050">
    <property type="protein sequence ID" value="RDU22252.1"/>
    <property type="molecule type" value="Genomic_DNA"/>
</dbReference>
<sequence>MKLVSSDFSFQLELEESKVNLLIIENPIIFSKIILELLKQSEGNEGRFVLSQEGKVLKIEDNIFCIINPLELDFNQKNIITKLYSRLKEEIINTELLLENNSIYADIFQYIQKVIDTISYPLTYKADMEPNALFKLLNVKFEEVQESLVERIIDYIKIMQQILGKKIVVLVNIKAYLSINELEQLYREAAYQKLNLIILESHLSSSLNNEVRYIIDKDLCEIY</sequence>
<dbReference type="InterPro" id="IPR010146">
    <property type="entry name" value="CRISPR-assoc_prot_Csn2-typ"/>
</dbReference>
<gene>
    <name evidence="1" type="primary">csn2</name>
    <name evidence="1" type="ORF">DWV06_17175</name>
</gene>
<dbReference type="Proteomes" id="UP000255036">
    <property type="component" value="Unassembled WGS sequence"/>
</dbReference>
<reference evidence="1 2" key="1">
    <citation type="submission" date="2018-07" db="EMBL/GenBank/DDBJ databases">
        <title>Anaerosacharophilus polymeroproducens gen. nov. sp. nov., an anaerobic bacterium isolated from salt field.</title>
        <authorList>
            <person name="Kim W."/>
            <person name="Yang S.-H."/>
            <person name="Oh J."/>
            <person name="Lee J.-H."/>
            <person name="Kwon K.K."/>
        </authorList>
    </citation>
    <scope>NUCLEOTIDE SEQUENCE [LARGE SCALE GENOMIC DNA]</scope>
    <source>
        <strain evidence="1 2">MCWD5</strain>
    </source>
</reference>
<dbReference type="Gene3D" id="3.40.50.11940">
    <property type="match status" value="2"/>
</dbReference>
<dbReference type="RefSeq" id="WP_115483433.1">
    <property type="nucleotide sequence ID" value="NZ_QRCT01000050.1"/>
</dbReference>
<dbReference type="NCBIfam" id="TIGR01866">
    <property type="entry name" value="cas_Csn2"/>
    <property type="match status" value="1"/>
</dbReference>
<dbReference type="CDD" id="cd09644">
    <property type="entry name" value="Csn2"/>
    <property type="match status" value="1"/>
</dbReference>
<organism evidence="1 2">
    <name type="scientific">Anaerosacchariphilus polymeriproducens</name>
    <dbReference type="NCBI Taxonomy" id="1812858"/>
    <lineage>
        <taxon>Bacteria</taxon>
        <taxon>Bacillati</taxon>
        <taxon>Bacillota</taxon>
        <taxon>Clostridia</taxon>
        <taxon>Lachnospirales</taxon>
        <taxon>Lachnospiraceae</taxon>
        <taxon>Anaerosacchariphilus</taxon>
    </lineage>
</organism>
<dbReference type="OrthoDB" id="1701909at2"/>
<comment type="caution">
    <text evidence="1">The sequence shown here is derived from an EMBL/GenBank/DDBJ whole genome shotgun (WGS) entry which is preliminary data.</text>
</comment>
<evidence type="ECO:0000313" key="2">
    <source>
        <dbReference type="Proteomes" id="UP000255036"/>
    </source>
</evidence>
<evidence type="ECO:0000313" key="1">
    <source>
        <dbReference type="EMBL" id="RDU22252.1"/>
    </source>
</evidence>
<dbReference type="Pfam" id="PF09711">
    <property type="entry name" value="Cas_Csn2"/>
    <property type="match status" value="1"/>
</dbReference>
<dbReference type="InterPro" id="IPR038600">
    <property type="entry name" value="Csn2_sf"/>
</dbReference>
<accession>A0A371ART7</accession>
<proteinExistence type="predicted"/>
<dbReference type="AlphaFoldDB" id="A0A371ART7"/>
<keyword evidence="2" id="KW-1185">Reference proteome</keyword>